<keyword evidence="3" id="KW-0614">Plasmid</keyword>
<evidence type="ECO:0000313" key="3">
    <source>
        <dbReference type="EMBL" id="BCX31497.1"/>
    </source>
</evidence>
<dbReference type="EMBL" id="AP024686">
    <property type="protein sequence ID" value="BCX31497.1"/>
    <property type="molecule type" value="Genomic_DNA"/>
</dbReference>
<dbReference type="InterPro" id="IPR044927">
    <property type="entry name" value="Endonuclea_NS_2"/>
</dbReference>
<gene>
    <name evidence="3" type="ORF">LTWDN19_20640</name>
</gene>
<dbReference type="Gene3D" id="3.40.570.10">
    <property type="entry name" value="Extracellular Endonuclease, subunit A"/>
    <property type="match status" value="1"/>
</dbReference>
<dbReference type="RefSeq" id="WP_035147640.1">
    <property type="nucleotide sequence ID" value="NZ_AP024686.1"/>
</dbReference>
<geneLocation type="plasmid" evidence="3 4">
    <name>WDN19_con2</name>
</geneLocation>
<protein>
    <recommendedName>
        <fullName evidence="2">Type VII secretion system protein EssD-like domain-containing protein</fullName>
    </recommendedName>
</protein>
<sequence length="247" mass="27946">MIKKIKTTVGIIIIVAILLFGVPFGIKGGKFVTNYLNSSNFKLYFKPAVDSSKPLTDQTLPSQILKIKNNHAEFTESDLSLTQGSWQHFSDLDGLNRVGQANAMLGSDLMPHKKREPLTWQPTGFHNKNIGEKSDSGWLYDRCHLIGYQLTGENNNPKNLMTGTRSLNTPMMTKFENEVAQYIKTTKHHVRYRVTPVFKANELVARGVQMQGQSVEDKTINFNIYIQNVQDNVTIDYQTGYSTINNQ</sequence>
<proteinExistence type="predicted"/>
<keyword evidence="1" id="KW-1133">Transmembrane helix</keyword>
<organism evidence="3 4">
    <name type="scientific">Latilactobacillus curvatus</name>
    <name type="common">Lactobacillus curvatus</name>
    <dbReference type="NCBI Taxonomy" id="28038"/>
    <lineage>
        <taxon>Bacteria</taxon>
        <taxon>Bacillati</taxon>
        <taxon>Bacillota</taxon>
        <taxon>Bacilli</taxon>
        <taxon>Lactobacillales</taxon>
        <taxon>Lactobacillaceae</taxon>
        <taxon>Latilactobacillus</taxon>
    </lineage>
</organism>
<accession>A0ABM7QWC1</accession>
<reference evidence="3 4" key="1">
    <citation type="submission" date="2021-05" db="EMBL/GenBank/DDBJ databases">
        <title>Complete Genome Sequence of Latilactobacillus sp. Strain WDN19, a High D-Aspartate-producing Lactic Acid Bacterium Isolated from a Japanese Pickle.</title>
        <authorList>
            <person name="Kajitani K."/>
            <person name="Takahashi S."/>
        </authorList>
    </citation>
    <scope>NUCLEOTIDE SEQUENCE [LARGE SCALE GENOMIC DNA]</scope>
    <source>
        <strain evidence="3 4">WDN19</strain>
        <plasmid evidence="3 4">WDN19_con2</plasmid>
    </source>
</reference>
<evidence type="ECO:0000259" key="2">
    <source>
        <dbReference type="Pfam" id="PF13930"/>
    </source>
</evidence>
<feature type="domain" description="Type VII secretion system protein EssD-like" evidence="2">
    <location>
        <begin position="82"/>
        <end position="214"/>
    </location>
</feature>
<evidence type="ECO:0000256" key="1">
    <source>
        <dbReference type="SAM" id="Phobius"/>
    </source>
</evidence>
<feature type="transmembrane region" description="Helical" evidence="1">
    <location>
        <begin position="7"/>
        <end position="26"/>
    </location>
</feature>
<dbReference type="InterPro" id="IPR044929">
    <property type="entry name" value="DNA/RNA_non-sp_Endonuclease_sf"/>
</dbReference>
<evidence type="ECO:0000313" key="4">
    <source>
        <dbReference type="Proteomes" id="UP000825100"/>
    </source>
</evidence>
<dbReference type="Pfam" id="PF13930">
    <property type="entry name" value="Endonuclea_NS_2"/>
    <property type="match status" value="1"/>
</dbReference>
<name>A0ABM7QWC1_LATCU</name>
<keyword evidence="1" id="KW-0472">Membrane</keyword>
<dbReference type="Proteomes" id="UP000825100">
    <property type="component" value="Plasmid WDN19_con2"/>
</dbReference>
<keyword evidence="1" id="KW-0812">Transmembrane</keyword>
<keyword evidence="4" id="KW-1185">Reference proteome</keyword>